<feature type="domain" description="GGDEF" evidence="4">
    <location>
        <begin position="495"/>
        <end position="627"/>
    </location>
</feature>
<dbReference type="SUPFAM" id="SSF55785">
    <property type="entry name" value="PYP-like sensor domain (PAS domain)"/>
    <property type="match status" value="2"/>
</dbReference>
<dbReference type="Gene3D" id="3.30.70.270">
    <property type="match status" value="1"/>
</dbReference>
<dbReference type="InterPro" id="IPR043128">
    <property type="entry name" value="Rev_trsase/Diguanyl_cyclase"/>
</dbReference>
<dbReference type="Gene3D" id="3.30.450.20">
    <property type="entry name" value="PAS domain"/>
    <property type="match status" value="2"/>
</dbReference>
<dbReference type="GO" id="GO:0003824">
    <property type="term" value="F:catalytic activity"/>
    <property type="evidence" value="ECO:0007669"/>
    <property type="project" value="UniProtKB-ARBA"/>
</dbReference>
<proteinExistence type="predicted"/>
<accession>A0A6C1B7E6</accession>
<dbReference type="AlphaFoldDB" id="A0A6C1B7E6"/>
<feature type="transmembrane region" description="Helical" evidence="2">
    <location>
        <begin position="59"/>
        <end position="79"/>
    </location>
</feature>
<feature type="transmembrane region" description="Helical" evidence="2">
    <location>
        <begin position="125"/>
        <end position="144"/>
    </location>
</feature>
<feature type="compositionally biased region" description="Polar residues" evidence="1">
    <location>
        <begin position="636"/>
        <end position="646"/>
    </location>
</feature>
<gene>
    <name evidence="5" type="ORF">G3580_15350</name>
</gene>
<evidence type="ECO:0000256" key="1">
    <source>
        <dbReference type="SAM" id="MobiDB-lite"/>
    </source>
</evidence>
<dbReference type="InterPro" id="IPR029787">
    <property type="entry name" value="Nucleotide_cyclase"/>
</dbReference>
<dbReference type="NCBIfam" id="TIGR00229">
    <property type="entry name" value="sensory_box"/>
    <property type="match status" value="1"/>
</dbReference>
<dbReference type="SMART" id="SM00267">
    <property type="entry name" value="GGDEF"/>
    <property type="match status" value="1"/>
</dbReference>
<feature type="transmembrane region" description="Helical" evidence="2">
    <location>
        <begin position="174"/>
        <end position="195"/>
    </location>
</feature>
<dbReference type="CDD" id="cd01949">
    <property type="entry name" value="GGDEF"/>
    <property type="match status" value="1"/>
</dbReference>
<keyword evidence="6" id="KW-1185">Reference proteome</keyword>
<feature type="domain" description="PAC" evidence="3">
    <location>
        <begin position="411"/>
        <end position="463"/>
    </location>
</feature>
<dbReference type="PANTHER" id="PTHR44757">
    <property type="entry name" value="DIGUANYLATE CYCLASE DGCP"/>
    <property type="match status" value="1"/>
</dbReference>
<dbReference type="EMBL" id="CP048836">
    <property type="protein sequence ID" value="QID18879.1"/>
    <property type="molecule type" value="Genomic_DNA"/>
</dbReference>
<dbReference type="InterPro" id="IPR000014">
    <property type="entry name" value="PAS"/>
</dbReference>
<name>A0A6C1B7E6_9RHOO</name>
<protein>
    <submittedName>
        <fullName evidence="5">Diguanylate cyclase</fullName>
    </submittedName>
</protein>
<feature type="region of interest" description="Disordered" evidence="1">
    <location>
        <begin position="615"/>
        <end position="646"/>
    </location>
</feature>
<dbReference type="InterPro" id="IPR035965">
    <property type="entry name" value="PAS-like_dom_sf"/>
</dbReference>
<dbReference type="SMART" id="SM00086">
    <property type="entry name" value="PAC"/>
    <property type="match status" value="2"/>
</dbReference>
<evidence type="ECO:0000256" key="2">
    <source>
        <dbReference type="SAM" id="Phobius"/>
    </source>
</evidence>
<dbReference type="InterPro" id="IPR052155">
    <property type="entry name" value="Biofilm_reg_signaling"/>
</dbReference>
<evidence type="ECO:0000259" key="3">
    <source>
        <dbReference type="PROSITE" id="PS50113"/>
    </source>
</evidence>
<dbReference type="Proteomes" id="UP000501991">
    <property type="component" value="Chromosome"/>
</dbReference>
<dbReference type="RefSeq" id="WP_173766965.1">
    <property type="nucleotide sequence ID" value="NZ_CP048836.1"/>
</dbReference>
<keyword evidence="2" id="KW-0812">Transmembrane</keyword>
<feature type="transmembrane region" description="Helical" evidence="2">
    <location>
        <begin position="27"/>
        <end position="53"/>
    </location>
</feature>
<evidence type="ECO:0000313" key="6">
    <source>
        <dbReference type="Proteomes" id="UP000501991"/>
    </source>
</evidence>
<dbReference type="PROSITE" id="PS50113">
    <property type="entry name" value="PAC"/>
    <property type="match status" value="1"/>
</dbReference>
<reference evidence="5 6" key="1">
    <citation type="submission" date="2020-02" db="EMBL/GenBank/DDBJ databases">
        <title>Nitrogenibacter mangrovi gen. nov., sp. nov. isolated from mangrove sediment, a denitrifying betaproteobacterium.</title>
        <authorList>
            <person name="Liao H."/>
            <person name="Tian Y."/>
        </authorList>
    </citation>
    <scope>NUCLEOTIDE SEQUENCE [LARGE SCALE GENOMIC DNA]</scope>
    <source>
        <strain evidence="5 6">M9-3-2</strain>
    </source>
</reference>
<dbReference type="InterPro" id="IPR013656">
    <property type="entry name" value="PAS_4"/>
</dbReference>
<feature type="transmembrane region" description="Helical" evidence="2">
    <location>
        <begin position="91"/>
        <end position="113"/>
    </location>
</feature>
<dbReference type="NCBIfam" id="TIGR00254">
    <property type="entry name" value="GGDEF"/>
    <property type="match status" value="1"/>
</dbReference>
<sequence>MDRQAPRRVSGALNERRIAQRTQVESLILLAMNLRTGIVAGIVGALGALVWLWPHLPASLLLGWAGATLAGMLASIYLVRASRHWAHDEASMARLEGCFAANTFYIGTVWGVLPLLDTHAFGGPAQVIVLMLLGVVALGGTGVLAPSRAVFLAFIVPTLAPILAVLALEPPAAMPHAAIAAGVFAAMLGVLHELFHHMLRSTLAQRLTSDTLAEEQRVILESTTEAIMLTRRDRLLKCNRRFADLVGEPVETVLGRPLWQWLADPNDWHRNAQRARAAMTEGLTFRTKVQLRRTNGELLWVEFNADAVDPARLERGVVWIGQELTSRLRSEATLHASEERYRRLITLTSDWYWEWDARLRFTHLSGPGLARAGLSPALYGHTLGAMSQIGGVSTESWAALQRQIERREPFRDFIWQLQQNGDDARWFSMSGNPTFDTEGRFAGYHGIGSEVTEQMKGSERFRQLAYHDTLTGLPNRRLLDDRLHLAIAQAARRELRLAVMVVDLDNFKIINDSAGHAVGDLVLVSVARRLQGAIRASDTVARLGGDEFVVILPDVEAESANLVAEKITTSLAAPVEAGERQYLLGGSVGLAIYPDDGTSARALLARADAAMYEAKRQGGGRHMAHGTLPHDPAPSRQPSTRTDALS</sequence>
<dbReference type="PROSITE" id="PS50887">
    <property type="entry name" value="GGDEF"/>
    <property type="match status" value="1"/>
</dbReference>
<dbReference type="FunFam" id="3.30.70.270:FF:000001">
    <property type="entry name" value="Diguanylate cyclase domain protein"/>
    <property type="match status" value="1"/>
</dbReference>
<feature type="transmembrane region" description="Helical" evidence="2">
    <location>
        <begin position="149"/>
        <end position="168"/>
    </location>
</feature>
<dbReference type="Pfam" id="PF00990">
    <property type="entry name" value="GGDEF"/>
    <property type="match status" value="1"/>
</dbReference>
<dbReference type="InterPro" id="IPR001610">
    <property type="entry name" value="PAC"/>
</dbReference>
<keyword evidence="2" id="KW-0472">Membrane</keyword>
<dbReference type="CDD" id="cd00130">
    <property type="entry name" value="PAS"/>
    <property type="match status" value="1"/>
</dbReference>
<evidence type="ECO:0000259" key="4">
    <source>
        <dbReference type="PROSITE" id="PS50887"/>
    </source>
</evidence>
<dbReference type="PANTHER" id="PTHR44757:SF2">
    <property type="entry name" value="BIOFILM ARCHITECTURE MAINTENANCE PROTEIN MBAA"/>
    <property type="match status" value="1"/>
</dbReference>
<organism evidence="5 6">
    <name type="scientific">Nitrogeniibacter mangrovi</name>
    <dbReference type="NCBI Taxonomy" id="2016596"/>
    <lineage>
        <taxon>Bacteria</taxon>
        <taxon>Pseudomonadati</taxon>
        <taxon>Pseudomonadota</taxon>
        <taxon>Betaproteobacteria</taxon>
        <taxon>Rhodocyclales</taxon>
        <taxon>Zoogloeaceae</taxon>
        <taxon>Nitrogeniibacter</taxon>
    </lineage>
</organism>
<evidence type="ECO:0000313" key="5">
    <source>
        <dbReference type="EMBL" id="QID18879.1"/>
    </source>
</evidence>
<dbReference type="InterPro" id="IPR000160">
    <property type="entry name" value="GGDEF_dom"/>
</dbReference>
<dbReference type="InterPro" id="IPR000700">
    <property type="entry name" value="PAS-assoc_C"/>
</dbReference>
<dbReference type="KEGG" id="azq:G3580_15350"/>
<keyword evidence="2" id="KW-1133">Transmembrane helix</keyword>
<dbReference type="SUPFAM" id="SSF55073">
    <property type="entry name" value="Nucleotide cyclase"/>
    <property type="match status" value="1"/>
</dbReference>
<dbReference type="Pfam" id="PF08448">
    <property type="entry name" value="PAS_4"/>
    <property type="match status" value="1"/>
</dbReference>